<feature type="transmembrane region" description="Helical" evidence="7">
    <location>
        <begin position="205"/>
        <end position="222"/>
    </location>
</feature>
<dbReference type="GO" id="GO:0008233">
    <property type="term" value="F:peptidase activity"/>
    <property type="evidence" value="ECO:0007669"/>
    <property type="project" value="UniProtKB-KW"/>
</dbReference>
<dbReference type="InterPro" id="IPR022764">
    <property type="entry name" value="Peptidase_S54_rhomboid_dom"/>
</dbReference>
<evidence type="ECO:0000259" key="8">
    <source>
        <dbReference type="Pfam" id="PF01694"/>
    </source>
</evidence>
<dbReference type="EMBL" id="JBHSAY010000003">
    <property type="protein sequence ID" value="MFC4129433.1"/>
    <property type="molecule type" value="Genomic_DNA"/>
</dbReference>
<evidence type="ECO:0000256" key="7">
    <source>
        <dbReference type="SAM" id="Phobius"/>
    </source>
</evidence>
<name>A0ABV8LFR2_9ACTN</name>
<dbReference type="Gene3D" id="1.20.1540.10">
    <property type="entry name" value="Rhomboid-like"/>
    <property type="match status" value="1"/>
</dbReference>
<feature type="transmembrane region" description="Helical" evidence="7">
    <location>
        <begin position="76"/>
        <end position="98"/>
    </location>
</feature>
<evidence type="ECO:0000256" key="6">
    <source>
        <dbReference type="ARBA" id="ARBA00023136"/>
    </source>
</evidence>
<keyword evidence="3 7" id="KW-0812">Transmembrane</keyword>
<keyword evidence="5 7" id="KW-1133">Transmembrane helix</keyword>
<feature type="transmembrane region" description="Helical" evidence="7">
    <location>
        <begin position="278"/>
        <end position="300"/>
    </location>
</feature>
<evidence type="ECO:0000256" key="4">
    <source>
        <dbReference type="ARBA" id="ARBA00022801"/>
    </source>
</evidence>
<feature type="domain" description="Peptidase S54 rhomboid" evidence="8">
    <location>
        <begin position="139"/>
        <end position="268"/>
    </location>
</feature>
<proteinExistence type="inferred from homology"/>
<keyword evidence="10" id="KW-1185">Reference proteome</keyword>
<evidence type="ECO:0000313" key="9">
    <source>
        <dbReference type="EMBL" id="MFC4129433.1"/>
    </source>
</evidence>
<feature type="transmembrane region" description="Helical" evidence="7">
    <location>
        <begin position="229"/>
        <end position="246"/>
    </location>
</feature>
<feature type="transmembrane region" description="Helical" evidence="7">
    <location>
        <begin position="148"/>
        <end position="168"/>
    </location>
</feature>
<comment type="similarity">
    <text evidence="2">Belongs to the peptidase S54 family.</text>
</comment>
<accession>A0ABV8LFR2</accession>
<dbReference type="SUPFAM" id="SSF57845">
    <property type="entry name" value="B-box zinc-binding domain"/>
    <property type="match status" value="1"/>
</dbReference>
<keyword evidence="6 7" id="KW-0472">Membrane</keyword>
<dbReference type="Pfam" id="PF01694">
    <property type="entry name" value="Rhomboid"/>
    <property type="match status" value="1"/>
</dbReference>
<evidence type="ECO:0000256" key="3">
    <source>
        <dbReference type="ARBA" id="ARBA00022692"/>
    </source>
</evidence>
<comment type="subcellular location">
    <subcellularLocation>
        <location evidence="1">Membrane</location>
        <topology evidence="1">Multi-pass membrane protein</topology>
    </subcellularLocation>
</comment>
<dbReference type="SUPFAM" id="SSF144091">
    <property type="entry name" value="Rhomboid-like"/>
    <property type="match status" value="1"/>
</dbReference>
<protein>
    <submittedName>
        <fullName evidence="9">Rhomboid family intramembrane serine protease</fullName>
    </submittedName>
</protein>
<dbReference type="Proteomes" id="UP001595816">
    <property type="component" value="Unassembled WGS sequence"/>
</dbReference>
<feature type="transmembrane region" description="Helical" evidence="7">
    <location>
        <begin position="180"/>
        <end position="199"/>
    </location>
</feature>
<dbReference type="PANTHER" id="PTHR43731">
    <property type="entry name" value="RHOMBOID PROTEASE"/>
    <property type="match status" value="1"/>
</dbReference>
<evidence type="ECO:0000256" key="2">
    <source>
        <dbReference type="ARBA" id="ARBA00009045"/>
    </source>
</evidence>
<organism evidence="9 10">
    <name type="scientific">Hamadaea flava</name>
    <dbReference type="NCBI Taxonomy" id="1742688"/>
    <lineage>
        <taxon>Bacteria</taxon>
        <taxon>Bacillati</taxon>
        <taxon>Actinomycetota</taxon>
        <taxon>Actinomycetes</taxon>
        <taxon>Micromonosporales</taxon>
        <taxon>Micromonosporaceae</taxon>
        <taxon>Hamadaea</taxon>
    </lineage>
</organism>
<evidence type="ECO:0000256" key="5">
    <source>
        <dbReference type="ARBA" id="ARBA00022989"/>
    </source>
</evidence>
<comment type="caution">
    <text evidence="9">The sequence shown here is derived from an EMBL/GenBank/DDBJ whole genome shotgun (WGS) entry which is preliminary data.</text>
</comment>
<evidence type="ECO:0000313" key="10">
    <source>
        <dbReference type="Proteomes" id="UP001595816"/>
    </source>
</evidence>
<evidence type="ECO:0000256" key="1">
    <source>
        <dbReference type="ARBA" id="ARBA00004141"/>
    </source>
</evidence>
<dbReference type="GO" id="GO:0006508">
    <property type="term" value="P:proteolysis"/>
    <property type="evidence" value="ECO:0007669"/>
    <property type="project" value="UniProtKB-KW"/>
</dbReference>
<sequence>MTSVGQVPVCYRHPSRETYLSCSRCGRPICPDCMIPASVGHQCPECVREGTRNQRAPVTAFGGDARAGAQGYVTKGLIAINVAMLLIGLLVSGAGSLFGGNWGGLLGGDSSLSEWGGMVGSRAVMSDGRLQAYDVIAQGEAYRFLTSMFLHAGILHLALNMWALWVVGRVIEQALGPVRFLALYLVAGLGGSLAVYLFTGPYLTVGASGAIFGLFAALFILLRRVGRDATGMLSLILINVVFTFVVPGISIAGHLGGLLTGAVAAAGLAYAPQKNRAVIQYASLGAVFVVIVAVTLIRAATLSY</sequence>
<dbReference type="RefSeq" id="WP_253759383.1">
    <property type="nucleotide sequence ID" value="NZ_JAMZDZ010000001.1"/>
</dbReference>
<reference evidence="10" key="1">
    <citation type="journal article" date="2019" name="Int. J. Syst. Evol. Microbiol.">
        <title>The Global Catalogue of Microorganisms (GCM) 10K type strain sequencing project: providing services to taxonomists for standard genome sequencing and annotation.</title>
        <authorList>
            <consortium name="The Broad Institute Genomics Platform"/>
            <consortium name="The Broad Institute Genome Sequencing Center for Infectious Disease"/>
            <person name="Wu L."/>
            <person name="Ma J."/>
        </authorList>
    </citation>
    <scope>NUCLEOTIDE SEQUENCE [LARGE SCALE GENOMIC DNA]</scope>
    <source>
        <strain evidence="10">CGMCC 4.7289</strain>
    </source>
</reference>
<gene>
    <name evidence="9" type="ORF">ACFOZ4_02270</name>
</gene>
<keyword evidence="9" id="KW-0645">Protease</keyword>
<dbReference type="PANTHER" id="PTHR43731:SF14">
    <property type="entry name" value="PRESENILIN-ASSOCIATED RHOMBOID-LIKE PROTEIN, MITOCHONDRIAL"/>
    <property type="match status" value="1"/>
</dbReference>
<dbReference type="InterPro" id="IPR050925">
    <property type="entry name" value="Rhomboid_protease_S54"/>
</dbReference>
<dbReference type="InterPro" id="IPR035952">
    <property type="entry name" value="Rhomboid-like_sf"/>
</dbReference>
<keyword evidence="4" id="KW-0378">Hydrolase</keyword>